<evidence type="ECO:0000256" key="20">
    <source>
        <dbReference type="ARBA" id="ARBA00062124"/>
    </source>
</evidence>
<dbReference type="SUPFAM" id="SSF54928">
    <property type="entry name" value="RNA-binding domain, RBD"/>
    <property type="match status" value="2"/>
</dbReference>
<keyword evidence="13" id="KW-0007">Acetylation</keyword>
<dbReference type="CDD" id="cd12281">
    <property type="entry name" value="RRM1_TatSF1_like"/>
    <property type="match status" value="1"/>
</dbReference>
<evidence type="ECO:0000256" key="21">
    <source>
        <dbReference type="ARBA" id="ARBA00073773"/>
    </source>
</evidence>
<keyword evidence="7" id="KW-0507">mRNA processing</keyword>
<dbReference type="AlphaFoldDB" id="A0A1D1VE52"/>
<keyword evidence="8" id="KW-0747">Spliceosome</keyword>
<keyword evidence="18" id="KW-0234">DNA repair</keyword>
<feature type="compositionally biased region" description="Basic and acidic residues" evidence="23">
    <location>
        <begin position="98"/>
        <end position="107"/>
    </location>
</feature>
<evidence type="ECO:0000256" key="10">
    <source>
        <dbReference type="ARBA" id="ARBA00022763"/>
    </source>
</evidence>
<keyword evidence="19" id="KW-0539">Nucleus</keyword>
<evidence type="ECO:0000256" key="7">
    <source>
        <dbReference type="ARBA" id="ARBA00022664"/>
    </source>
</evidence>
<keyword evidence="10" id="KW-0227">DNA damage</keyword>
<dbReference type="EMBL" id="BDGG01000004">
    <property type="protein sequence ID" value="GAU98017.1"/>
    <property type="molecule type" value="Genomic_DNA"/>
</dbReference>
<evidence type="ECO:0000256" key="16">
    <source>
        <dbReference type="ARBA" id="ARBA00023163"/>
    </source>
</evidence>
<dbReference type="OrthoDB" id="10258585at2759"/>
<dbReference type="InterPro" id="IPR000504">
    <property type="entry name" value="RRM_dom"/>
</dbReference>
<dbReference type="InterPro" id="IPR034392">
    <property type="entry name" value="TatSF1-like_RRM1"/>
</dbReference>
<keyword evidence="5" id="KW-1017">Isopeptide bond</keyword>
<evidence type="ECO:0000259" key="24">
    <source>
        <dbReference type="PROSITE" id="PS50102"/>
    </source>
</evidence>
<dbReference type="CDD" id="cd12282">
    <property type="entry name" value="RRM2_TatSF1_like"/>
    <property type="match status" value="1"/>
</dbReference>
<evidence type="ECO:0000256" key="1">
    <source>
        <dbReference type="ARBA" id="ARBA00004123"/>
    </source>
</evidence>
<evidence type="ECO:0000256" key="8">
    <source>
        <dbReference type="ARBA" id="ARBA00022728"/>
    </source>
</evidence>
<keyword evidence="12 22" id="KW-0694">RNA-binding</keyword>
<feature type="compositionally biased region" description="Low complexity" evidence="23">
    <location>
        <begin position="21"/>
        <end position="35"/>
    </location>
</feature>
<keyword evidence="4" id="KW-0158">Chromosome</keyword>
<dbReference type="STRING" id="947166.A0A1D1VE52"/>
<dbReference type="GO" id="GO:0006281">
    <property type="term" value="P:DNA repair"/>
    <property type="evidence" value="ECO:0007669"/>
    <property type="project" value="UniProtKB-KW"/>
</dbReference>
<dbReference type="Proteomes" id="UP000186922">
    <property type="component" value="Unassembled WGS sequence"/>
</dbReference>
<evidence type="ECO:0000313" key="26">
    <source>
        <dbReference type="Proteomes" id="UP000186922"/>
    </source>
</evidence>
<comment type="similarity">
    <text evidence="3">Belongs to the HTATSF1 family.</text>
</comment>
<evidence type="ECO:0000313" key="25">
    <source>
        <dbReference type="EMBL" id="GAU98017.1"/>
    </source>
</evidence>
<keyword evidence="11" id="KW-0832">Ubl conjugation</keyword>
<keyword evidence="15" id="KW-0010">Activator</keyword>
<dbReference type="GO" id="GO:0005694">
    <property type="term" value="C:chromosome"/>
    <property type="evidence" value="ECO:0007669"/>
    <property type="project" value="UniProtKB-SubCell"/>
</dbReference>
<comment type="subunit">
    <text evidence="20">Component of the 17S U2 SnRNP complex, a ribonucleoprotein complex that contains small nuclear RNA (snRNA) U2 and a number of specific proteins. Within the 17S U2 SnRNP complex, interacts (via UHM region) directly with SF3B1. Component of a complex which is at least composed of HTATSF1/Tat-SF1, the P-TEFb complex components CDK9 and CCNT1, RNA polymerase II, SUPT5H, and NCL/nucleolin. Interacts with GTF2F2/RAP30 and POLR2A. Interacts with TCERG1/CA150. Interacts with (poly-ADP-ribosylated) RPA1; promoting HTATSF1 recruitment to DNA damage sites. Interacts (when phosphorylated) with TOPBP1; promoting recruitment of TOPBP1 to DNA damage sites during S-phase.</text>
</comment>
<dbReference type="GO" id="GO:0003723">
    <property type="term" value="F:RNA binding"/>
    <property type="evidence" value="ECO:0007669"/>
    <property type="project" value="UniProtKB-UniRule"/>
</dbReference>
<evidence type="ECO:0000256" key="2">
    <source>
        <dbReference type="ARBA" id="ARBA00004286"/>
    </source>
</evidence>
<dbReference type="Gene3D" id="3.30.70.330">
    <property type="match status" value="2"/>
</dbReference>
<name>A0A1D1VE52_RAMVA</name>
<dbReference type="FunFam" id="3.30.70.330:FF:000105">
    <property type="entry name" value="HIV Tat-specific factor 1 homolog"/>
    <property type="match status" value="1"/>
</dbReference>
<evidence type="ECO:0000256" key="14">
    <source>
        <dbReference type="ARBA" id="ARBA00023015"/>
    </source>
</evidence>
<keyword evidence="9" id="KW-0677">Repeat</keyword>
<accession>A0A1D1VE52</accession>
<evidence type="ECO:0000256" key="15">
    <source>
        <dbReference type="ARBA" id="ARBA00023159"/>
    </source>
</evidence>
<keyword evidence="6" id="KW-0597">Phosphoprotein</keyword>
<dbReference type="PANTHER" id="PTHR15608">
    <property type="entry name" value="SPLICING FACTOR U2AF-ASSOCIATED PROTEIN 2"/>
    <property type="match status" value="1"/>
</dbReference>
<dbReference type="GO" id="GO:0000398">
    <property type="term" value="P:mRNA splicing, via spliceosome"/>
    <property type="evidence" value="ECO:0007669"/>
    <property type="project" value="InterPro"/>
</dbReference>
<evidence type="ECO:0000256" key="11">
    <source>
        <dbReference type="ARBA" id="ARBA00022843"/>
    </source>
</evidence>
<reference evidence="25 26" key="1">
    <citation type="journal article" date="2016" name="Nat. Commun.">
        <title>Extremotolerant tardigrade genome and improved radiotolerance of human cultured cells by tardigrade-unique protein.</title>
        <authorList>
            <person name="Hashimoto T."/>
            <person name="Horikawa D.D."/>
            <person name="Saito Y."/>
            <person name="Kuwahara H."/>
            <person name="Kozuka-Hata H."/>
            <person name="Shin-I T."/>
            <person name="Minakuchi Y."/>
            <person name="Ohishi K."/>
            <person name="Motoyama A."/>
            <person name="Aizu T."/>
            <person name="Enomoto A."/>
            <person name="Kondo K."/>
            <person name="Tanaka S."/>
            <person name="Hara Y."/>
            <person name="Koshikawa S."/>
            <person name="Sagara H."/>
            <person name="Miura T."/>
            <person name="Yokobori S."/>
            <person name="Miyagawa K."/>
            <person name="Suzuki Y."/>
            <person name="Kubo T."/>
            <person name="Oyama M."/>
            <person name="Kohara Y."/>
            <person name="Fujiyama A."/>
            <person name="Arakawa K."/>
            <person name="Katayama T."/>
            <person name="Toyoda A."/>
            <person name="Kunieda T."/>
        </authorList>
    </citation>
    <scope>NUCLEOTIDE SEQUENCE [LARGE SCALE GENOMIC DNA]</scope>
    <source>
        <strain evidence="25 26">YOKOZUNA-1</strain>
    </source>
</reference>
<dbReference type="Pfam" id="PF00076">
    <property type="entry name" value="RRM_1"/>
    <property type="match status" value="2"/>
</dbReference>
<feature type="region of interest" description="Disordered" evidence="23">
    <location>
        <begin position="16"/>
        <end position="41"/>
    </location>
</feature>
<protein>
    <recommendedName>
        <fullName evidence="21">17S U2 SnRNP complex component HTATSF1</fullName>
    </recommendedName>
</protein>
<evidence type="ECO:0000256" key="9">
    <source>
        <dbReference type="ARBA" id="ARBA00022737"/>
    </source>
</evidence>
<evidence type="ECO:0000256" key="19">
    <source>
        <dbReference type="ARBA" id="ARBA00023242"/>
    </source>
</evidence>
<keyword evidence="14" id="KW-0805">Transcription regulation</keyword>
<evidence type="ECO:0000256" key="6">
    <source>
        <dbReference type="ARBA" id="ARBA00022553"/>
    </source>
</evidence>
<gene>
    <name evidence="25" type="primary">RvY_09221-1</name>
    <name evidence="25" type="synonym">RvY_09221.1</name>
    <name evidence="25" type="ORF">RvY_09221</name>
</gene>
<comment type="caution">
    <text evidence="25">The sequence shown here is derived from an EMBL/GenBank/DDBJ whole genome shotgun (WGS) entry which is preliminary data.</text>
</comment>
<feature type="domain" description="RRM" evidence="24">
    <location>
        <begin position="165"/>
        <end position="251"/>
    </location>
</feature>
<feature type="region of interest" description="Disordered" evidence="23">
    <location>
        <begin position="77"/>
        <end position="159"/>
    </location>
</feature>
<feature type="domain" description="RRM" evidence="24">
    <location>
        <begin position="299"/>
        <end position="384"/>
    </location>
</feature>
<evidence type="ECO:0000256" key="22">
    <source>
        <dbReference type="PROSITE-ProRule" id="PRU00176"/>
    </source>
</evidence>
<dbReference type="InterPro" id="IPR035979">
    <property type="entry name" value="RBD_domain_sf"/>
</dbReference>
<keyword evidence="16" id="KW-0804">Transcription</keyword>
<evidence type="ECO:0000256" key="17">
    <source>
        <dbReference type="ARBA" id="ARBA00023187"/>
    </source>
</evidence>
<organism evidence="25 26">
    <name type="scientific">Ramazzottius varieornatus</name>
    <name type="common">Water bear</name>
    <name type="synonym">Tardigrade</name>
    <dbReference type="NCBI Taxonomy" id="947166"/>
    <lineage>
        <taxon>Eukaryota</taxon>
        <taxon>Metazoa</taxon>
        <taxon>Ecdysozoa</taxon>
        <taxon>Tardigrada</taxon>
        <taxon>Eutardigrada</taxon>
        <taxon>Parachela</taxon>
        <taxon>Hypsibioidea</taxon>
        <taxon>Ramazzottiidae</taxon>
        <taxon>Ramazzottius</taxon>
    </lineage>
</organism>
<keyword evidence="17" id="KW-0508">mRNA splicing</keyword>
<dbReference type="FunFam" id="3.30.70.330:FF:000202">
    <property type="entry name" value="HIV Tat-specific factor 1"/>
    <property type="match status" value="1"/>
</dbReference>
<dbReference type="PROSITE" id="PS50102">
    <property type="entry name" value="RRM"/>
    <property type="match status" value="2"/>
</dbReference>
<keyword evidence="26" id="KW-1185">Reference proteome</keyword>
<dbReference type="GO" id="GO:0005684">
    <property type="term" value="C:U2-type spliceosomal complex"/>
    <property type="evidence" value="ECO:0007669"/>
    <property type="project" value="TreeGrafter"/>
</dbReference>
<dbReference type="SMART" id="SM00360">
    <property type="entry name" value="RRM"/>
    <property type="match status" value="2"/>
</dbReference>
<evidence type="ECO:0000256" key="13">
    <source>
        <dbReference type="ARBA" id="ARBA00022990"/>
    </source>
</evidence>
<sequence>MDPDFEYQLQCEAEAKRQEVATGSTASSLAAASGTYVDPQDGTVYEWDGTRRAWFPKVDDNFLAVYQASYGLNPLVPSTDQPVPSKSEGSFVTQDAQPPRDKVREHFDEFDDDEQKQHPASSSRDKKKQKTATPEDTKDPTAKGQEKKKAAEPPAWFDVDDEHNRNVYVSNLPVSTTEEEFVELMQKCGIIAPDPRRNNKPKIKMYKDKDGNFKGDALCTYMKIESIPLALQILDGYEFNRHKIKVEIAKFNVKGQFDAEKAKAGRLKKNEKKRLEKAETKMLDWRPDKLPGGRPKNEKTVVISNMFDPKEFESEPELILEFKQDLQPECEKFGEVKKITLYDRHSEGVVTIAFSDFDAADSCVRRMHGRFFAGKQLSATLWDGKTKYRVEETEEEKEKRLEQWDKFIASKTNT</sequence>
<evidence type="ECO:0000256" key="4">
    <source>
        <dbReference type="ARBA" id="ARBA00022454"/>
    </source>
</evidence>
<dbReference type="InterPro" id="IPR012677">
    <property type="entry name" value="Nucleotide-bd_a/b_plait_sf"/>
</dbReference>
<feature type="compositionally biased region" description="Basic and acidic residues" evidence="23">
    <location>
        <begin position="133"/>
        <end position="151"/>
    </location>
</feature>
<comment type="subcellular location">
    <subcellularLocation>
        <location evidence="2">Chromosome</location>
    </subcellularLocation>
    <subcellularLocation>
        <location evidence="1">Nucleus</location>
    </subcellularLocation>
</comment>
<evidence type="ECO:0000256" key="12">
    <source>
        <dbReference type="ARBA" id="ARBA00022884"/>
    </source>
</evidence>
<feature type="compositionally biased region" description="Polar residues" evidence="23">
    <location>
        <begin position="77"/>
        <end position="96"/>
    </location>
</feature>
<dbReference type="InterPro" id="IPR034393">
    <property type="entry name" value="TatSF1-like"/>
</dbReference>
<evidence type="ECO:0000256" key="5">
    <source>
        <dbReference type="ARBA" id="ARBA00022499"/>
    </source>
</evidence>
<dbReference type="GO" id="GO:0005686">
    <property type="term" value="C:U2 snRNP"/>
    <property type="evidence" value="ECO:0007669"/>
    <property type="project" value="TreeGrafter"/>
</dbReference>
<evidence type="ECO:0000256" key="23">
    <source>
        <dbReference type="SAM" id="MobiDB-lite"/>
    </source>
</evidence>
<evidence type="ECO:0000256" key="18">
    <source>
        <dbReference type="ARBA" id="ARBA00023204"/>
    </source>
</evidence>
<dbReference type="PANTHER" id="PTHR15608:SF0">
    <property type="entry name" value="HIV TAT-SPECIFIC FACTOR 1"/>
    <property type="match status" value="1"/>
</dbReference>
<evidence type="ECO:0000256" key="3">
    <source>
        <dbReference type="ARBA" id="ARBA00007747"/>
    </source>
</evidence>
<proteinExistence type="inferred from homology"/>